<sequence>MKAAECEEFREALLHEDDKKVVEAVCSKYPCVQYVMLMAICSQEHLISPMFNLQHPKFQARQRIQEYICKSGKIYVELATFN</sequence>
<gene>
    <name evidence="1" type="ORF">CSSPJE1EN1_LOCUS24115</name>
</gene>
<accession>A0ABP0XM74</accession>
<name>A0ABP0XM74_9BRYO</name>
<organism evidence="1 2">
    <name type="scientific">Sphagnum jensenii</name>
    <dbReference type="NCBI Taxonomy" id="128206"/>
    <lineage>
        <taxon>Eukaryota</taxon>
        <taxon>Viridiplantae</taxon>
        <taxon>Streptophyta</taxon>
        <taxon>Embryophyta</taxon>
        <taxon>Bryophyta</taxon>
        <taxon>Sphagnophytina</taxon>
        <taxon>Sphagnopsida</taxon>
        <taxon>Sphagnales</taxon>
        <taxon>Sphagnaceae</taxon>
        <taxon>Sphagnum</taxon>
    </lineage>
</organism>
<keyword evidence="2" id="KW-1185">Reference proteome</keyword>
<evidence type="ECO:0000313" key="1">
    <source>
        <dbReference type="EMBL" id="CAK9278637.1"/>
    </source>
</evidence>
<proteinExistence type="predicted"/>
<evidence type="ECO:0000313" key="2">
    <source>
        <dbReference type="Proteomes" id="UP001497444"/>
    </source>
</evidence>
<reference evidence="1" key="1">
    <citation type="submission" date="2024-02" db="EMBL/GenBank/DDBJ databases">
        <authorList>
            <consortium name="ELIXIR-Norway"/>
            <consortium name="Elixir Norway"/>
        </authorList>
    </citation>
    <scope>NUCLEOTIDE SEQUENCE</scope>
</reference>
<dbReference type="Proteomes" id="UP001497444">
    <property type="component" value="Chromosome 9"/>
</dbReference>
<protein>
    <submittedName>
        <fullName evidence="1">Uncharacterized protein</fullName>
    </submittedName>
</protein>
<dbReference type="EMBL" id="OZ020104">
    <property type="protein sequence ID" value="CAK9278637.1"/>
    <property type="molecule type" value="Genomic_DNA"/>
</dbReference>